<accession>A0A9D1EJB7</accession>
<dbReference type="InterPro" id="IPR036390">
    <property type="entry name" value="WH_DNA-bd_sf"/>
</dbReference>
<dbReference type="SUPFAM" id="SSF46785">
    <property type="entry name" value="Winged helix' DNA-binding domain"/>
    <property type="match status" value="1"/>
</dbReference>
<name>A0A9D1EJB7_9FIRM</name>
<dbReference type="SMART" id="SM00419">
    <property type="entry name" value="HTH_CRP"/>
    <property type="match status" value="1"/>
</dbReference>
<dbReference type="SMART" id="SM00100">
    <property type="entry name" value="cNMP"/>
    <property type="match status" value="1"/>
</dbReference>
<sequence length="225" mass="26185">MLIPRYFFSGDYTEFYAYFLSKSHRRRIFEKGDMVWNLGETIRYVYYIKSGIVKTFVEHENGYHKILHFHSDGTVFPGCQNSAFKIEASIGTEALTRVEALEFTREDFYQMYQENMSLNARVLETYSMYINLFIYESAHQDYNNAFIKICNLLYLFSLHSPTGTPRRIELTQQDIADILAISLVNVTTNLAKLRNNGIIVSHRKWIEITDFPKLSACCSNETIGA</sequence>
<evidence type="ECO:0000256" key="1">
    <source>
        <dbReference type="ARBA" id="ARBA00023015"/>
    </source>
</evidence>
<proteinExistence type="predicted"/>
<dbReference type="Gene3D" id="1.10.10.10">
    <property type="entry name" value="Winged helix-like DNA-binding domain superfamily/Winged helix DNA-binding domain"/>
    <property type="match status" value="1"/>
</dbReference>
<dbReference type="PROSITE" id="PS51063">
    <property type="entry name" value="HTH_CRP_2"/>
    <property type="match status" value="1"/>
</dbReference>
<feature type="domain" description="HTH crp-type" evidence="5">
    <location>
        <begin position="143"/>
        <end position="212"/>
    </location>
</feature>
<dbReference type="InterPro" id="IPR036388">
    <property type="entry name" value="WH-like_DNA-bd_sf"/>
</dbReference>
<dbReference type="Pfam" id="PF13545">
    <property type="entry name" value="HTH_Crp_2"/>
    <property type="match status" value="1"/>
</dbReference>
<dbReference type="GO" id="GO:0003677">
    <property type="term" value="F:DNA binding"/>
    <property type="evidence" value="ECO:0007669"/>
    <property type="project" value="UniProtKB-KW"/>
</dbReference>
<dbReference type="Pfam" id="PF00027">
    <property type="entry name" value="cNMP_binding"/>
    <property type="match status" value="1"/>
</dbReference>
<keyword evidence="1" id="KW-0805">Transcription regulation</keyword>
<dbReference type="InterPro" id="IPR014710">
    <property type="entry name" value="RmlC-like_jellyroll"/>
</dbReference>
<evidence type="ECO:0000256" key="2">
    <source>
        <dbReference type="ARBA" id="ARBA00023125"/>
    </source>
</evidence>
<dbReference type="InterPro" id="IPR000595">
    <property type="entry name" value="cNMP-bd_dom"/>
</dbReference>
<gene>
    <name evidence="6" type="ORF">IAB98_04295</name>
</gene>
<dbReference type="GO" id="GO:0006355">
    <property type="term" value="P:regulation of DNA-templated transcription"/>
    <property type="evidence" value="ECO:0007669"/>
    <property type="project" value="InterPro"/>
</dbReference>
<dbReference type="SUPFAM" id="SSF51206">
    <property type="entry name" value="cAMP-binding domain-like"/>
    <property type="match status" value="1"/>
</dbReference>
<comment type="caution">
    <text evidence="6">The sequence shown here is derived from an EMBL/GenBank/DDBJ whole genome shotgun (WGS) entry which is preliminary data.</text>
</comment>
<dbReference type="AlphaFoldDB" id="A0A9D1EJB7"/>
<evidence type="ECO:0000259" key="4">
    <source>
        <dbReference type="PROSITE" id="PS50042"/>
    </source>
</evidence>
<evidence type="ECO:0000256" key="3">
    <source>
        <dbReference type="ARBA" id="ARBA00023163"/>
    </source>
</evidence>
<dbReference type="CDD" id="cd00038">
    <property type="entry name" value="CAP_ED"/>
    <property type="match status" value="1"/>
</dbReference>
<feature type="domain" description="Cyclic nucleotide-binding" evidence="4">
    <location>
        <begin position="29"/>
        <end position="129"/>
    </location>
</feature>
<reference evidence="6" key="1">
    <citation type="submission" date="2020-10" db="EMBL/GenBank/DDBJ databases">
        <authorList>
            <person name="Gilroy R."/>
        </authorList>
    </citation>
    <scope>NUCLEOTIDE SEQUENCE</scope>
    <source>
        <strain evidence="6">ChiSxjej1B13-7041</strain>
    </source>
</reference>
<keyword evidence="2" id="KW-0238">DNA-binding</keyword>
<dbReference type="EMBL" id="DVHU01000037">
    <property type="protein sequence ID" value="HIR92624.1"/>
    <property type="molecule type" value="Genomic_DNA"/>
</dbReference>
<protein>
    <submittedName>
        <fullName evidence="6">Crp/Fnr family transcriptional regulator</fullName>
    </submittedName>
</protein>
<reference evidence="6" key="2">
    <citation type="journal article" date="2021" name="PeerJ">
        <title>Extensive microbial diversity within the chicken gut microbiome revealed by metagenomics and culture.</title>
        <authorList>
            <person name="Gilroy R."/>
            <person name="Ravi A."/>
            <person name="Getino M."/>
            <person name="Pursley I."/>
            <person name="Horton D.L."/>
            <person name="Alikhan N.F."/>
            <person name="Baker D."/>
            <person name="Gharbi K."/>
            <person name="Hall N."/>
            <person name="Watson M."/>
            <person name="Adriaenssens E.M."/>
            <person name="Foster-Nyarko E."/>
            <person name="Jarju S."/>
            <person name="Secka A."/>
            <person name="Antonio M."/>
            <person name="Oren A."/>
            <person name="Chaudhuri R.R."/>
            <person name="La Ragione R."/>
            <person name="Hildebrand F."/>
            <person name="Pallen M.J."/>
        </authorList>
    </citation>
    <scope>NUCLEOTIDE SEQUENCE</scope>
    <source>
        <strain evidence="6">ChiSxjej1B13-7041</strain>
    </source>
</reference>
<organism evidence="6 7">
    <name type="scientific">Candidatus Egerieimonas intestinavium</name>
    <dbReference type="NCBI Taxonomy" id="2840777"/>
    <lineage>
        <taxon>Bacteria</taxon>
        <taxon>Bacillati</taxon>
        <taxon>Bacillota</taxon>
        <taxon>Clostridia</taxon>
        <taxon>Lachnospirales</taxon>
        <taxon>Lachnospiraceae</taxon>
        <taxon>Lachnospiraceae incertae sedis</taxon>
        <taxon>Candidatus Egerieimonas</taxon>
    </lineage>
</organism>
<evidence type="ECO:0000259" key="5">
    <source>
        <dbReference type="PROSITE" id="PS51063"/>
    </source>
</evidence>
<dbReference type="InterPro" id="IPR012318">
    <property type="entry name" value="HTH_CRP"/>
</dbReference>
<dbReference type="Gene3D" id="2.60.120.10">
    <property type="entry name" value="Jelly Rolls"/>
    <property type="match status" value="1"/>
</dbReference>
<dbReference type="PROSITE" id="PS50042">
    <property type="entry name" value="CNMP_BINDING_3"/>
    <property type="match status" value="1"/>
</dbReference>
<dbReference type="InterPro" id="IPR018490">
    <property type="entry name" value="cNMP-bd_dom_sf"/>
</dbReference>
<keyword evidence="3" id="KW-0804">Transcription</keyword>
<evidence type="ECO:0000313" key="7">
    <source>
        <dbReference type="Proteomes" id="UP000886841"/>
    </source>
</evidence>
<dbReference type="Proteomes" id="UP000886841">
    <property type="component" value="Unassembled WGS sequence"/>
</dbReference>
<evidence type="ECO:0000313" key="6">
    <source>
        <dbReference type="EMBL" id="HIR92624.1"/>
    </source>
</evidence>